<keyword evidence="2" id="KW-1185">Reference proteome</keyword>
<reference evidence="1 2" key="1">
    <citation type="submission" date="2024-02" db="EMBL/GenBank/DDBJ databases">
        <title>Bacteria isolated from the canopy kelp, Nereocystis luetkeana.</title>
        <authorList>
            <person name="Pfister C.A."/>
            <person name="Younker I.T."/>
            <person name="Light S.H."/>
        </authorList>
    </citation>
    <scope>NUCLEOTIDE SEQUENCE [LARGE SCALE GENOMIC DNA]</scope>
    <source>
        <strain evidence="1 2">TI.5.07</strain>
    </source>
</reference>
<dbReference type="InterPro" id="IPR018641">
    <property type="entry name" value="Trfase_1_rSAM/seldom-assoc"/>
</dbReference>
<dbReference type="PANTHER" id="PTHR36529:SF1">
    <property type="entry name" value="GLYCOSYLTRANSFERASE"/>
    <property type="match status" value="1"/>
</dbReference>
<gene>
    <name evidence="1" type="ORF">V6243_08280</name>
</gene>
<dbReference type="InterPro" id="IPR029044">
    <property type="entry name" value="Nucleotide-diphossugar_trans"/>
</dbReference>
<comment type="caution">
    <text evidence="1">The sequence shown here is derived from an EMBL/GenBank/DDBJ whole genome shotgun (WGS) entry which is preliminary data.</text>
</comment>
<dbReference type="Pfam" id="PF09837">
    <property type="entry name" value="DUF2064"/>
    <property type="match status" value="1"/>
</dbReference>
<evidence type="ECO:0000313" key="1">
    <source>
        <dbReference type="EMBL" id="MEL0616831.1"/>
    </source>
</evidence>
<sequence length="230" mass="25165">MRPTLIIFGRLPLAGQCKTRLIPALGPEGAARLYSRMLRRIVQQACASRLGKVVVMLTPSPEHARQQPEQAALLTELEDQWRAESMAAHGRRITLEAQPQGGLGERMHQAMLRHLPAGPVLLMGSDLPALDSQRLREAARCLHDHDAVLQPSEDGGYGLIGLKAACPAAFQLDHWSHADVSRETLALLAQAGRSVGCLPVSWDVDEPHDLVRLRRHFPALMANLSSCQPA</sequence>
<dbReference type="NCBIfam" id="TIGR04282">
    <property type="entry name" value="glyco_like_cofC"/>
    <property type="match status" value="1"/>
</dbReference>
<evidence type="ECO:0000313" key="2">
    <source>
        <dbReference type="Proteomes" id="UP001378242"/>
    </source>
</evidence>
<organism evidence="1 2">
    <name type="scientific">Cobetia marina</name>
    <name type="common">Deleya marina</name>
    <dbReference type="NCBI Taxonomy" id="28258"/>
    <lineage>
        <taxon>Bacteria</taxon>
        <taxon>Pseudomonadati</taxon>
        <taxon>Pseudomonadota</taxon>
        <taxon>Gammaproteobacteria</taxon>
        <taxon>Oceanospirillales</taxon>
        <taxon>Halomonadaceae</taxon>
        <taxon>Cobetia</taxon>
    </lineage>
</organism>
<dbReference type="PANTHER" id="PTHR36529">
    <property type="entry name" value="SLL1095 PROTEIN"/>
    <property type="match status" value="1"/>
</dbReference>
<dbReference type="SUPFAM" id="SSF53448">
    <property type="entry name" value="Nucleotide-diphospho-sugar transferases"/>
    <property type="match status" value="1"/>
</dbReference>
<accession>A0ABU9GED7</accession>
<protein>
    <submittedName>
        <fullName evidence="1">TIGR04282 family arsenosugar biosynthesis glycosyltransferase</fullName>
    </submittedName>
</protein>
<name>A0ABU9GED7_COBMA</name>
<dbReference type="Proteomes" id="UP001378242">
    <property type="component" value="Unassembled WGS sequence"/>
</dbReference>
<proteinExistence type="predicted"/>
<dbReference type="EMBL" id="JBAKAP010000007">
    <property type="protein sequence ID" value="MEL0616831.1"/>
    <property type="molecule type" value="Genomic_DNA"/>
</dbReference>
<dbReference type="Gene3D" id="3.90.550.10">
    <property type="entry name" value="Spore Coat Polysaccharide Biosynthesis Protein SpsA, Chain A"/>
    <property type="match status" value="1"/>
</dbReference>
<dbReference type="RefSeq" id="WP_341542345.1">
    <property type="nucleotide sequence ID" value="NZ_JBAKAP010000007.1"/>
</dbReference>